<dbReference type="InterPro" id="IPR027408">
    <property type="entry name" value="PNPase/RNase_PH_dom_sf"/>
</dbReference>
<evidence type="ECO:0000256" key="6">
    <source>
        <dbReference type="ARBA" id="ARBA00022771"/>
    </source>
</evidence>
<dbReference type="GO" id="GO:0000467">
    <property type="term" value="P:exonucleolytic trimming to generate mature 3'-end of 5.8S rRNA from tricistronic rRNA transcript (SSU-rRNA, 5.8S rRNA, LSU-rRNA)"/>
    <property type="evidence" value="ECO:0007669"/>
    <property type="project" value="TreeGrafter"/>
</dbReference>
<dbReference type="GO" id="GO:0003677">
    <property type="term" value="F:DNA binding"/>
    <property type="evidence" value="ECO:0007669"/>
    <property type="project" value="InterPro"/>
</dbReference>
<dbReference type="GO" id="GO:0034473">
    <property type="term" value="P:U1 snRNA 3'-end processing"/>
    <property type="evidence" value="ECO:0007669"/>
    <property type="project" value="TreeGrafter"/>
</dbReference>
<dbReference type="GO" id="GO:0016075">
    <property type="term" value="P:rRNA catabolic process"/>
    <property type="evidence" value="ECO:0007669"/>
    <property type="project" value="TreeGrafter"/>
</dbReference>
<evidence type="ECO:0000256" key="7">
    <source>
        <dbReference type="ARBA" id="ARBA00022833"/>
    </source>
</evidence>
<evidence type="ECO:0000256" key="8">
    <source>
        <dbReference type="ARBA" id="ARBA00022835"/>
    </source>
</evidence>
<dbReference type="SUPFAM" id="SSF55666">
    <property type="entry name" value="Ribonuclease PH domain 2-like"/>
    <property type="match status" value="1"/>
</dbReference>
<dbReference type="GO" id="GO:0000176">
    <property type="term" value="C:nuclear exosome (RNase complex)"/>
    <property type="evidence" value="ECO:0007669"/>
    <property type="project" value="TreeGrafter"/>
</dbReference>
<protein>
    <recommendedName>
        <fullName evidence="9">Ribosomal RNA-processing protein 42</fullName>
    </recommendedName>
</protein>
<dbReference type="GO" id="GO:0034476">
    <property type="term" value="P:U5 snRNA 3'-end processing"/>
    <property type="evidence" value="ECO:0007669"/>
    <property type="project" value="TreeGrafter"/>
</dbReference>
<dbReference type="PROSITE" id="PS51058">
    <property type="entry name" value="ZF_CXXC"/>
    <property type="match status" value="1"/>
</dbReference>
<dbReference type="AlphaFoldDB" id="A0A8J6C8K7"/>
<proteinExistence type="inferred from homology"/>
<sequence>MAVVSSAEAAYVRGGCGAGLRGDGRECAQYRAAQLELDIFPHASGSCRVQLGRTLVTAAVCAEIGAPAADRPGEGRVSAVVEARGVEVDAAQLQRALDRLLAPSGCGLPLEQLAIVHGEQCWELLVACHVVRADGNALDALAMAVAGALSDARLPRVTPISAAQAGELALLELDEDVTEYTQLDVSRLPLFVTVALVGGRPVLDCTALEEACASARVSAAINAEGAQGAVAMAGPGAVDAVALGSVLAAARAQAAALHGSFWAELGARRRAAAEAAARAKAVGKKRRGGSRFTLEAMSAVLTAVASVVGETAASKNSGNRQIRCGTCRSCTASDCGECANCMDMPKFGGPGHKKQACSRRKCLQLTPCKARKPDGPAVKRAKTSGGAAASTAPHAAPFLPRIMTVLPTCGSPAELTDLMLIAEGGTEAYNSPRVAADEPDAPPAVAPVQLLREHLLLLDDDRCALDDVQPARQDGDGGSAAALGEATHALSGGFATPSLSAHPAHAGAATPFASGMADGMGHGTSSADAFATIVASTELACARFEPANLNFVDSSTTPSAASSPPRASTSVAAPLDALPCALTQADVAATALQATDSKLEWSWLALANLEEEFVSMRDFLDEPAEEWAHAS</sequence>
<dbReference type="GO" id="GO:0008270">
    <property type="term" value="F:zinc ion binding"/>
    <property type="evidence" value="ECO:0007669"/>
    <property type="project" value="UniProtKB-KW"/>
</dbReference>
<evidence type="ECO:0000313" key="12">
    <source>
        <dbReference type="EMBL" id="KAG8463719.1"/>
    </source>
</evidence>
<gene>
    <name evidence="12" type="ORF">KFE25_003992</name>
</gene>
<dbReference type="GO" id="GO:0035925">
    <property type="term" value="F:mRNA 3'-UTR AU-rich region binding"/>
    <property type="evidence" value="ECO:0007669"/>
    <property type="project" value="TreeGrafter"/>
</dbReference>
<dbReference type="InterPro" id="IPR020568">
    <property type="entry name" value="Ribosomal_Su5_D2-typ_SF"/>
</dbReference>
<dbReference type="Gene3D" id="3.30.230.70">
    <property type="entry name" value="GHMP Kinase, N-terminal domain"/>
    <property type="match status" value="1"/>
</dbReference>
<evidence type="ECO:0000256" key="9">
    <source>
        <dbReference type="ARBA" id="ARBA00042523"/>
    </source>
</evidence>
<dbReference type="PANTHER" id="PTHR11097:SF8">
    <property type="entry name" value="EXOSOME COMPLEX COMPONENT RRP42"/>
    <property type="match status" value="1"/>
</dbReference>
<keyword evidence="8" id="KW-0271">Exosome</keyword>
<dbReference type="EMBL" id="JAGTXO010000015">
    <property type="protein sequence ID" value="KAG8463719.1"/>
    <property type="molecule type" value="Genomic_DNA"/>
</dbReference>
<organism evidence="12 13">
    <name type="scientific">Diacronema lutheri</name>
    <name type="common">Unicellular marine alga</name>
    <name type="synonym">Monochrysis lutheri</name>
    <dbReference type="NCBI Taxonomy" id="2081491"/>
    <lineage>
        <taxon>Eukaryota</taxon>
        <taxon>Haptista</taxon>
        <taxon>Haptophyta</taxon>
        <taxon>Pavlovophyceae</taxon>
        <taxon>Pavlovales</taxon>
        <taxon>Pavlovaceae</taxon>
        <taxon>Diacronema</taxon>
    </lineage>
</organism>
<evidence type="ECO:0000256" key="4">
    <source>
        <dbReference type="ARBA" id="ARBA00022490"/>
    </source>
</evidence>
<dbReference type="InterPro" id="IPR050590">
    <property type="entry name" value="Exosome_comp_Rrp42_subfam"/>
</dbReference>
<dbReference type="InterPro" id="IPR001247">
    <property type="entry name" value="ExoRNase_PH_dom1"/>
</dbReference>
<reference evidence="12" key="1">
    <citation type="submission" date="2021-05" db="EMBL/GenBank/DDBJ databases">
        <title>The genome of the haptophyte Pavlova lutheri (Diacronema luteri, Pavlovales) - a model for lipid biosynthesis in eukaryotic algae.</title>
        <authorList>
            <person name="Hulatt C.J."/>
            <person name="Posewitz M.C."/>
        </authorList>
    </citation>
    <scope>NUCLEOTIDE SEQUENCE</scope>
    <source>
        <strain evidence="12">NIVA-4/92</strain>
    </source>
</reference>
<dbReference type="InterPro" id="IPR002857">
    <property type="entry name" value="Znf_CXXC"/>
</dbReference>
<keyword evidence="5" id="KW-0479">Metal-binding</keyword>
<evidence type="ECO:0000256" key="10">
    <source>
        <dbReference type="SAM" id="MobiDB-lite"/>
    </source>
</evidence>
<dbReference type="GO" id="GO:0034475">
    <property type="term" value="P:U4 snRNA 3'-end processing"/>
    <property type="evidence" value="ECO:0007669"/>
    <property type="project" value="TreeGrafter"/>
</dbReference>
<dbReference type="GO" id="GO:0071038">
    <property type="term" value="P:TRAMP-dependent tRNA surveillance pathway"/>
    <property type="evidence" value="ECO:0007669"/>
    <property type="project" value="TreeGrafter"/>
</dbReference>
<evidence type="ECO:0000256" key="2">
    <source>
        <dbReference type="ARBA" id="ARBA00004604"/>
    </source>
</evidence>
<comment type="subcellular location">
    <subcellularLocation>
        <location evidence="1">Cytoplasm</location>
    </subcellularLocation>
    <subcellularLocation>
        <location evidence="2">Nucleus</location>
        <location evidence="2">Nucleolus</location>
    </subcellularLocation>
</comment>
<dbReference type="Pfam" id="PF01138">
    <property type="entry name" value="RNase_PH"/>
    <property type="match status" value="1"/>
</dbReference>
<evidence type="ECO:0000256" key="1">
    <source>
        <dbReference type="ARBA" id="ARBA00004496"/>
    </source>
</evidence>
<keyword evidence="13" id="KW-1185">Reference proteome</keyword>
<evidence type="ECO:0000259" key="11">
    <source>
        <dbReference type="PROSITE" id="PS51058"/>
    </source>
</evidence>
<dbReference type="GO" id="GO:0071035">
    <property type="term" value="P:nuclear polyadenylation-dependent rRNA catabolic process"/>
    <property type="evidence" value="ECO:0007669"/>
    <property type="project" value="TreeGrafter"/>
</dbReference>
<dbReference type="PANTHER" id="PTHR11097">
    <property type="entry name" value="EXOSOME COMPLEX EXONUCLEASE RIBOSOMAL RNA PROCESSING PROTEIN"/>
    <property type="match status" value="1"/>
</dbReference>
<dbReference type="GO" id="GO:0005730">
    <property type="term" value="C:nucleolus"/>
    <property type="evidence" value="ECO:0007669"/>
    <property type="project" value="UniProtKB-SubCell"/>
</dbReference>
<accession>A0A8J6C8K7</accession>
<dbReference type="Pfam" id="PF02008">
    <property type="entry name" value="zf-CXXC"/>
    <property type="match status" value="1"/>
</dbReference>
<dbReference type="Proteomes" id="UP000751190">
    <property type="component" value="Unassembled WGS sequence"/>
</dbReference>
<comment type="caution">
    <text evidence="12">The sequence shown here is derived from an EMBL/GenBank/DDBJ whole genome shotgun (WGS) entry which is preliminary data.</text>
</comment>
<feature type="domain" description="CXXC-type" evidence="11">
    <location>
        <begin position="317"/>
        <end position="363"/>
    </location>
</feature>
<dbReference type="InterPro" id="IPR036345">
    <property type="entry name" value="ExoRNase_PH_dom2_sf"/>
</dbReference>
<evidence type="ECO:0000256" key="5">
    <source>
        <dbReference type="ARBA" id="ARBA00022723"/>
    </source>
</evidence>
<keyword evidence="7" id="KW-0862">Zinc</keyword>
<keyword evidence="6" id="KW-0863">Zinc-finger</keyword>
<feature type="compositionally biased region" description="Low complexity" evidence="10">
    <location>
        <begin position="383"/>
        <end position="392"/>
    </location>
</feature>
<feature type="region of interest" description="Disordered" evidence="10">
    <location>
        <begin position="373"/>
        <end position="392"/>
    </location>
</feature>
<comment type="similarity">
    <text evidence="3">Belongs to the RNase PH family.</text>
</comment>
<name>A0A8J6C8K7_DIALT</name>
<evidence type="ECO:0000256" key="3">
    <source>
        <dbReference type="ARBA" id="ARBA00006678"/>
    </source>
</evidence>
<keyword evidence="4" id="KW-0963">Cytoplasm</keyword>
<dbReference type="GO" id="GO:0071028">
    <property type="term" value="P:nuclear mRNA surveillance"/>
    <property type="evidence" value="ECO:0007669"/>
    <property type="project" value="TreeGrafter"/>
</dbReference>
<dbReference type="SUPFAM" id="SSF54211">
    <property type="entry name" value="Ribosomal protein S5 domain 2-like"/>
    <property type="match status" value="1"/>
</dbReference>
<evidence type="ECO:0000313" key="13">
    <source>
        <dbReference type="Proteomes" id="UP000751190"/>
    </source>
</evidence>
<dbReference type="OrthoDB" id="272245at2759"/>
<dbReference type="GO" id="GO:0000177">
    <property type="term" value="C:cytoplasmic exosome (RNase complex)"/>
    <property type="evidence" value="ECO:0007669"/>
    <property type="project" value="TreeGrafter"/>
</dbReference>